<gene>
    <name evidence="1" type="ORF">H310_15404</name>
</gene>
<feature type="non-terminal residue" evidence="1">
    <location>
        <position position="254"/>
    </location>
</feature>
<sequence>MNLIATRAVLKRTHGNSNSSCRHCGSTETETLPHVLQHCPHNEVSIRARHDLSLRRIAAAIAKADSSCRLLVEQPLPEFTDALLKPNIILVDDANKTAAICDLAVSFDDGNIQGSGLTGFQTRAAETRLASSLSPLPKTSMPLIEALQQSALLNGIRVSPSHDVAMTAFADDIKIYSRSRAGIAKLHFIMAAFLDWTTMRANPGKCMSLGVRFDGRRHVPDNVGLTIHGGDIRAISLDDSYCYLGVREGFDHFH</sequence>
<protein>
    <recommendedName>
        <fullName evidence="2">Reverse transcriptase domain-containing protein</fullName>
    </recommendedName>
</protein>
<dbReference type="PANTHER" id="PTHR35450">
    <property type="entry name" value="REVERSE TRANSCRIPTASE DOMAIN-CONTAINING PROTEIN"/>
    <property type="match status" value="1"/>
</dbReference>
<name>A0A024T7H0_9STRA</name>
<dbReference type="EMBL" id="KI914403">
    <property type="protein sequence ID" value="ETV89768.1"/>
    <property type="molecule type" value="Genomic_DNA"/>
</dbReference>
<accession>A0A024T7H0</accession>
<dbReference type="OrthoDB" id="79620at2759"/>
<dbReference type="AlphaFoldDB" id="A0A024T7H0"/>
<evidence type="ECO:0008006" key="2">
    <source>
        <dbReference type="Google" id="ProtNLM"/>
    </source>
</evidence>
<proteinExistence type="predicted"/>
<dbReference type="VEuPathDB" id="FungiDB:H310_15404"/>
<dbReference type="PANTHER" id="PTHR35450:SF2">
    <property type="entry name" value="REVERSE TRANSCRIPTASE DOMAIN-CONTAINING PROTEIN"/>
    <property type="match status" value="1"/>
</dbReference>
<dbReference type="GeneID" id="20092454"/>
<reference evidence="1" key="1">
    <citation type="submission" date="2013-12" db="EMBL/GenBank/DDBJ databases">
        <title>The Genome Sequence of Aphanomyces invadans NJM9701.</title>
        <authorList>
            <consortium name="The Broad Institute Genomics Platform"/>
            <person name="Russ C."/>
            <person name="Tyler B."/>
            <person name="van West P."/>
            <person name="Dieguez-Uribeondo J."/>
            <person name="Young S.K."/>
            <person name="Zeng Q."/>
            <person name="Gargeya S."/>
            <person name="Fitzgerald M."/>
            <person name="Abouelleil A."/>
            <person name="Alvarado L."/>
            <person name="Chapman S.B."/>
            <person name="Gainer-Dewar J."/>
            <person name="Goldberg J."/>
            <person name="Griggs A."/>
            <person name="Gujja S."/>
            <person name="Hansen M."/>
            <person name="Howarth C."/>
            <person name="Imamovic A."/>
            <person name="Ireland A."/>
            <person name="Larimer J."/>
            <person name="McCowan C."/>
            <person name="Murphy C."/>
            <person name="Pearson M."/>
            <person name="Poon T.W."/>
            <person name="Priest M."/>
            <person name="Roberts A."/>
            <person name="Saif S."/>
            <person name="Shea T."/>
            <person name="Sykes S."/>
            <person name="Wortman J."/>
            <person name="Nusbaum C."/>
            <person name="Birren B."/>
        </authorList>
    </citation>
    <scope>NUCLEOTIDE SEQUENCE [LARGE SCALE GENOMIC DNA]</scope>
    <source>
        <strain evidence="1">NJM9701</strain>
    </source>
</reference>
<dbReference type="RefSeq" id="XP_008881601.1">
    <property type="nucleotide sequence ID" value="XM_008883379.1"/>
</dbReference>
<organism evidence="1">
    <name type="scientific">Aphanomyces invadans</name>
    <dbReference type="NCBI Taxonomy" id="157072"/>
    <lineage>
        <taxon>Eukaryota</taxon>
        <taxon>Sar</taxon>
        <taxon>Stramenopiles</taxon>
        <taxon>Oomycota</taxon>
        <taxon>Saprolegniomycetes</taxon>
        <taxon>Saprolegniales</taxon>
        <taxon>Verrucalvaceae</taxon>
        <taxon>Aphanomyces</taxon>
    </lineage>
</organism>
<evidence type="ECO:0000313" key="1">
    <source>
        <dbReference type="EMBL" id="ETV89768.1"/>
    </source>
</evidence>